<dbReference type="EMBL" id="FKLO01000087">
    <property type="protein sequence ID" value="SAM72995.1"/>
    <property type="molecule type" value="Genomic_DNA"/>
</dbReference>
<protein>
    <submittedName>
        <fullName evidence="1">Uncharacterized protein</fullName>
    </submittedName>
</protein>
<evidence type="ECO:0000313" key="2">
    <source>
        <dbReference type="Proteomes" id="UP000190837"/>
    </source>
</evidence>
<dbReference type="Proteomes" id="UP000190837">
    <property type="component" value="Unassembled WGS sequence"/>
</dbReference>
<reference evidence="2" key="1">
    <citation type="submission" date="2016-04" db="EMBL/GenBank/DDBJ databases">
        <authorList>
            <person name="Tagini F."/>
        </authorList>
    </citation>
    <scope>NUCLEOTIDE SEQUENCE [LARGE SCALE GENOMIC DNA]</scope>
    <source>
        <strain evidence="2">CHUV0807</strain>
    </source>
</reference>
<accession>A0A1C3H7E4</accession>
<dbReference type="AlphaFoldDB" id="A0A1C3H7E4"/>
<organism evidence="1 2">
    <name type="scientific">Cardiobacterium hominis</name>
    <dbReference type="NCBI Taxonomy" id="2718"/>
    <lineage>
        <taxon>Bacteria</taxon>
        <taxon>Pseudomonadati</taxon>
        <taxon>Pseudomonadota</taxon>
        <taxon>Gammaproteobacteria</taxon>
        <taxon>Cardiobacteriales</taxon>
        <taxon>Cardiobacteriaceae</taxon>
        <taxon>Cardiobacterium</taxon>
    </lineage>
</organism>
<proteinExistence type="predicted"/>
<gene>
    <name evidence="1" type="ORF">CHUV0807_2535</name>
</gene>
<evidence type="ECO:0000313" key="1">
    <source>
        <dbReference type="EMBL" id="SAM72995.1"/>
    </source>
</evidence>
<name>A0A1C3H7E4_9GAMM</name>
<sequence length="59" mass="6441">MHEWCGLGKGADFSGFCATCNKTRPLFLFSCDRTNSHKGSVCMVMVATVFVAHRAGISR</sequence>